<evidence type="ECO:0000313" key="2">
    <source>
        <dbReference type="EMBL" id="KAK9128872.1"/>
    </source>
</evidence>
<evidence type="ECO:0000256" key="1">
    <source>
        <dbReference type="SAM" id="MobiDB-lite"/>
    </source>
</evidence>
<proteinExistence type="predicted"/>
<reference evidence="2 3" key="1">
    <citation type="submission" date="2024-01" db="EMBL/GenBank/DDBJ databases">
        <title>Genome assemblies of Stephania.</title>
        <authorList>
            <person name="Yang L."/>
        </authorList>
    </citation>
    <scope>NUCLEOTIDE SEQUENCE [LARGE SCALE GENOMIC DNA]</scope>
    <source>
        <strain evidence="2">YNDBR</strain>
        <tissue evidence="2">Leaf</tissue>
    </source>
</reference>
<protein>
    <submittedName>
        <fullName evidence="2">Uncharacterized protein</fullName>
    </submittedName>
</protein>
<evidence type="ECO:0000313" key="3">
    <source>
        <dbReference type="Proteomes" id="UP001420932"/>
    </source>
</evidence>
<feature type="compositionally biased region" description="Basic and acidic residues" evidence="1">
    <location>
        <begin position="61"/>
        <end position="75"/>
    </location>
</feature>
<comment type="caution">
    <text evidence="2">The sequence shown here is derived from an EMBL/GenBank/DDBJ whole genome shotgun (WGS) entry which is preliminary data.</text>
</comment>
<dbReference type="EMBL" id="JBBNAF010000007">
    <property type="protein sequence ID" value="KAK9128872.1"/>
    <property type="molecule type" value="Genomic_DNA"/>
</dbReference>
<accession>A0AAP0P2L7</accession>
<organism evidence="2 3">
    <name type="scientific">Stephania yunnanensis</name>
    <dbReference type="NCBI Taxonomy" id="152371"/>
    <lineage>
        <taxon>Eukaryota</taxon>
        <taxon>Viridiplantae</taxon>
        <taxon>Streptophyta</taxon>
        <taxon>Embryophyta</taxon>
        <taxon>Tracheophyta</taxon>
        <taxon>Spermatophyta</taxon>
        <taxon>Magnoliopsida</taxon>
        <taxon>Ranunculales</taxon>
        <taxon>Menispermaceae</taxon>
        <taxon>Menispermoideae</taxon>
        <taxon>Cissampelideae</taxon>
        <taxon>Stephania</taxon>
    </lineage>
</organism>
<keyword evidence="3" id="KW-1185">Reference proteome</keyword>
<sequence length="75" mass="8437">MRRRTRDTAKATDSRQQRWRRLSIGRSLLQQWRTDDAKAAWGGAAVDRSARNNTSDSDGGGEERGAESDGSEERE</sequence>
<name>A0AAP0P2L7_9MAGN</name>
<dbReference type="Proteomes" id="UP001420932">
    <property type="component" value="Unassembled WGS sequence"/>
</dbReference>
<gene>
    <name evidence="2" type="ORF">Syun_017669</name>
</gene>
<dbReference type="AlphaFoldDB" id="A0AAP0P2L7"/>
<feature type="region of interest" description="Disordered" evidence="1">
    <location>
        <begin position="38"/>
        <end position="75"/>
    </location>
</feature>